<feature type="chain" id="PRO_5043047632" evidence="1">
    <location>
        <begin position="16"/>
        <end position="386"/>
    </location>
</feature>
<evidence type="ECO:0000313" key="3">
    <source>
        <dbReference type="EMBL" id="KAK6945308.1"/>
    </source>
</evidence>
<dbReference type="PANTHER" id="PTHR31589:SF223">
    <property type="entry name" value="PROTEIN, PUTATIVE (DUF239)-RELATED"/>
    <property type="match status" value="1"/>
</dbReference>
<comment type="caution">
    <text evidence="3">The sequence shown here is derived from an EMBL/GenBank/DDBJ whole genome shotgun (WGS) entry which is preliminary data.</text>
</comment>
<feature type="signal peptide" evidence="1">
    <location>
        <begin position="1"/>
        <end position="15"/>
    </location>
</feature>
<dbReference type="Pfam" id="PF14365">
    <property type="entry name" value="Neprosin_AP"/>
    <property type="match status" value="1"/>
</dbReference>
<sequence length="386" mass="43322">MIWWVIAALVTAVVGGRLSPYEKPNLEKQLRHLPPVTSIRTTYGDLYDCIDFYKQPAFDHPLLKNHTFYFEMKPSSHGKGGERISKVGSRSKTKRVKTLWANGRGCPYGTVPIKRTAKEDPTGKILHFENQNSNISISSARYPGLHYALLEPKYDPLKMYTGVGAKMTTWKLSVTANQYSSAQIRVQKGDEYIQTGWRVDLTLNGDTMTRGFIYTHAGQSQCYNTECPGFVIVRPDQPLDAVLEPLSEPGGQLYEQKFSIWQDPLTGNWWLARGDEDGRIGFWPKSLFKSLKGMASYVNWGGEVYGPPEKPSPQMGSGSSFRGDPKYDACMVDVTYRNETNDVVMVAKTQESADARDYYDIKDFGLHYWVGTNVFAYGGPGGIIGN</sequence>
<dbReference type="InterPro" id="IPR025521">
    <property type="entry name" value="Neprosin_propep"/>
</dbReference>
<keyword evidence="4" id="KW-1185">Reference proteome</keyword>
<dbReference type="InterPro" id="IPR053168">
    <property type="entry name" value="Glutamic_endopeptidase"/>
</dbReference>
<organism evidence="3 4">
    <name type="scientific">Dillenia turbinata</name>
    <dbReference type="NCBI Taxonomy" id="194707"/>
    <lineage>
        <taxon>Eukaryota</taxon>
        <taxon>Viridiplantae</taxon>
        <taxon>Streptophyta</taxon>
        <taxon>Embryophyta</taxon>
        <taxon>Tracheophyta</taxon>
        <taxon>Spermatophyta</taxon>
        <taxon>Magnoliopsida</taxon>
        <taxon>eudicotyledons</taxon>
        <taxon>Gunneridae</taxon>
        <taxon>Pentapetalae</taxon>
        <taxon>Dilleniales</taxon>
        <taxon>Dilleniaceae</taxon>
        <taxon>Dillenia</taxon>
    </lineage>
</organism>
<keyword evidence="1" id="KW-0732">Signal</keyword>
<evidence type="ECO:0000256" key="1">
    <source>
        <dbReference type="SAM" id="SignalP"/>
    </source>
</evidence>
<dbReference type="Pfam" id="PF03080">
    <property type="entry name" value="Neprosin"/>
    <property type="match status" value="1"/>
</dbReference>
<evidence type="ECO:0000259" key="2">
    <source>
        <dbReference type="PROSITE" id="PS52045"/>
    </source>
</evidence>
<feature type="domain" description="Neprosin PEP catalytic" evidence="2">
    <location>
        <begin position="140"/>
        <end position="384"/>
    </location>
</feature>
<proteinExistence type="predicted"/>
<name>A0AAN8W2S7_9MAGN</name>
<dbReference type="AlphaFoldDB" id="A0AAN8W2S7"/>
<dbReference type="PANTHER" id="PTHR31589">
    <property type="entry name" value="PROTEIN, PUTATIVE (DUF239)-RELATED-RELATED"/>
    <property type="match status" value="1"/>
</dbReference>
<dbReference type="InterPro" id="IPR004314">
    <property type="entry name" value="Neprosin"/>
</dbReference>
<dbReference type="PROSITE" id="PS52045">
    <property type="entry name" value="NEPROSIN_PEP_CD"/>
    <property type="match status" value="1"/>
</dbReference>
<evidence type="ECO:0000313" key="4">
    <source>
        <dbReference type="Proteomes" id="UP001370490"/>
    </source>
</evidence>
<gene>
    <name evidence="3" type="ORF">RJ641_026410</name>
</gene>
<protein>
    <submittedName>
        <fullName evidence="3">Neprosin</fullName>
    </submittedName>
</protein>
<dbReference type="Proteomes" id="UP001370490">
    <property type="component" value="Unassembled WGS sequence"/>
</dbReference>
<dbReference type="EMBL" id="JBAMMX010000003">
    <property type="protein sequence ID" value="KAK6945308.1"/>
    <property type="molecule type" value="Genomic_DNA"/>
</dbReference>
<accession>A0AAN8W2S7</accession>
<reference evidence="3 4" key="1">
    <citation type="submission" date="2023-12" db="EMBL/GenBank/DDBJ databases">
        <title>A high-quality genome assembly for Dillenia turbinata (Dilleniales).</title>
        <authorList>
            <person name="Chanderbali A."/>
        </authorList>
    </citation>
    <scope>NUCLEOTIDE SEQUENCE [LARGE SCALE GENOMIC DNA]</scope>
    <source>
        <strain evidence="3">LSX21</strain>
        <tissue evidence="3">Leaf</tissue>
    </source>
</reference>